<dbReference type="InterPro" id="IPR046349">
    <property type="entry name" value="C1-like_sf"/>
</dbReference>
<evidence type="ECO:0000256" key="6">
    <source>
        <dbReference type="PROSITE-ProRule" id="PRU00192"/>
    </source>
</evidence>
<dbReference type="Pfam" id="PF16454">
    <property type="entry name" value="PI3K_P85_iSH2"/>
    <property type="match status" value="1"/>
</dbReference>
<dbReference type="InterPro" id="IPR036028">
    <property type="entry name" value="SH3-like_dom_sf"/>
</dbReference>
<dbReference type="Pfam" id="PF00536">
    <property type="entry name" value="SAM_1"/>
    <property type="match status" value="1"/>
</dbReference>
<feature type="domain" description="Phorbol-ester/DAG-type" evidence="11">
    <location>
        <begin position="268"/>
        <end position="318"/>
    </location>
</feature>
<dbReference type="GO" id="GO:0007165">
    <property type="term" value="P:signal transduction"/>
    <property type="evidence" value="ECO:0007669"/>
    <property type="project" value="InterPro"/>
</dbReference>
<dbReference type="Gene3D" id="1.10.287.1490">
    <property type="match status" value="1"/>
</dbReference>
<keyword evidence="14" id="KW-0808">Transferase</keyword>
<dbReference type="Pfam" id="PF00017">
    <property type="entry name" value="SH2"/>
    <property type="match status" value="2"/>
</dbReference>
<feature type="domain" description="SAM" evidence="12">
    <location>
        <begin position="182"/>
        <end position="245"/>
    </location>
</feature>
<dbReference type="SMART" id="SM00454">
    <property type="entry name" value="SAM"/>
    <property type="match status" value="1"/>
</dbReference>
<keyword evidence="14" id="KW-0418">Kinase</keyword>
<dbReference type="Gene3D" id="2.30.30.40">
    <property type="entry name" value="SH3 Domains"/>
    <property type="match status" value="1"/>
</dbReference>
<evidence type="ECO:0000256" key="5">
    <source>
        <dbReference type="PROSITE-ProRule" id="PRU00191"/>
    </source>
</evidence>
<dbReference type="InterPro" id="IPR051854">
    <property type="entry name" value="Rho-type_GAP"/>
</dbReference>
<dbReference type="InterPro" id="IPR000198">
    <property type="entry name" value="RhoGAP_dom"/>
</dbReference>
<gene>
    <name evidence="14" type="primary">PIK3R1</name>
    <name evidence="14" type="ORF">AWC38_SpisGene7261</name>
</gene>
<dbReference type="InterPro" id="IPR001452">
    <property type="entry name" value="SH3_domain"/>
</dbReference>
<dbReference type="PROSITE" id="PS50002">
    <property type="entry name" value="SH3"/>
    <property type="match status" value="1"/>
</dbReference>
<dbReference type="SMART" id="SM00326">
    <property type="entry name" value="SH3"/>
    <property type="match status" value="1"/>
</dbReference>
<sequence length="957" mass="109513">MDSGWAQYRVIYSYQPRDERDIAIREGDIMVVAKPVSDPTGWLTGENTRTKDVGEFPGTYVEYIGDVKELPQEEKPPTPPPRPPRPARRNAGGNNSARTDANDQTGGHTLTETSAMKPVWCCQCEDFIWGVGSELYRCAMCDLAWHPQCAVELSKFPCKILKKESEEPDEDYIRFVASPDEWDMNDVLVWLAATNHFLYAEIFREHEITGIQLRDLTTTSLDQINITDSFHKQSILLAIQELFTGESETRTSEVFSGFQSAQRGTKGSHLPKEQNFTSLQWCDKCGKCLWGLFRQGVLCSECGFQCHKKCMFDSVVVCPRRRVRIRRESDADVPVFGAELGAQFQPTDRPAPMVVTKCVQAIEKGNTIRTVGIYSIVPSGSEKNALKTALNQSAKNVNMDDEEWRNPHCVATVLKMYLNELPTCVFTEDKYLSFVKIFRDENQDAYGKLLMDLIESLPPENKSLLMYLLRHLYRVSQSVEWNDMSSRKLSSLFAPILLRPNQQHIMAMVANHDAAVGIIDFLISNGEWTKENTPPVPPRPPRPPSLTTPHSSDEKLQDCPWYWGHTDRETVSERLKDQEDGTFIVRDSRRAPGEYTLTLRKGGMNKLIRILYKDGCYGFSEPLTFSSVVDLINYYKTRSLASYNPKLDVRLETPLQKYEQDEDDEGGQGSFKDTDIYVQRLRRAHEEYMQKSDNYEKIHSECVELEQKITDYHEELDAHREIMKMIEDQIVLHESYHKEAPPQNRAILRQNFDLLKHKKLEAGGTVSTIEKELANIMEKTRVLNKCMNSIKPDIIKLQKSKQQYYFVLTTEWGMDVERLKQEIGEEGRERGVLENGNPEEDIYDMPEVDISEVQWLHGTLTREEAESLLMDKEEGTFLVRESARRRGEYAVGLKHGGDVKHIAVNKGPGGYGFANFTNYPTLKDLVKYYHVNTLQIHNPGLDTTLKFPLKSAPLNNS</sequence>
<feature type="region of interest" description="Disordered" evidence="8">
    <location>
        <begin position="68"/>
        <end position="110"/>
    </location>
</feature>
<feature type="domain" description="SH2" evidence="9">
    <location>
        <begin position="855"/>
        <end position="949"/>
    </location>
</feature>
<dbReference type="InterPro" id="IPR013761">
    <property type="entry name" value="SAM/pointed_sf"/>
</dbReference>
<dbReference type="PROSITE" id="PS50105">
    <property type="entry name" value="SAM_DOMAIN"/>
    <property type="match status" value="1"/>
</dbReference>
<dbReference type="CDD" id="cd20829">
    <property type="entry name" value="C1_PIK3R-like_rpt1"/>
    <property type="match status" value="1"/>
</dbReference>
<dbReference type="GO" id="GO:0016301">
    <property type="term" value="F:kinase activity"/>
    <property type="evidence" value="ECO:0007669"/>
    <property type="project" value="UniProtKB-KW"/>
</dbReference>
<feature type="domain" description="Phorbol-ester/DAG-type" evidence="11">
    <location>
        <begin position="107"/>
        <end position="158"/>
    </location>
</feature>
<evidence type="ECO:0000256" key="2">
    <source>
        <dbReference type="ARBA" id="ARBA00022468"/>
    </source>
</evidence>
<dbReference type="GO" id="GO:0005096">
    <property type="term" value="F:GTPase activator activity"/>
    <property type="evidence" value="ECO:0007669"/>
    <property type="project" value="UniProtKB-KW"/>
</dbReference>
<dbReference type="InterPro" id="IPR002219">
    <property type="entry name" value="PKC_DAG/PE"/>
</dbReference>
<protein>
    <submittedName>
        <fullName evidence="14">Phosphatidylinositol 3-kinase regulatory subunit alpha</fullName>
    </submittedName>
</protein>
<dbReference type="SMART" id="SM00252">
    <property type="entry name" value="SH2"/>
    <property type="match status" value="2"/>
</dbReference>
<dbReference type="Proteomes" id="UP000225706">
    <property type="component" value="Unassembled WGS sequence"/>
</dbReference>
<dbReference type="STRING" id="50429.A0A2B4SDP2"/>
<keyword evidence="5" id="KW-0727">SH2 domain</keyword>
<dbReference type="PANTHER" id="PTHR46075">
    <property type="entry name" value="CHIMERIN FAMILY MEMBER"/>
    <property type="match status" value="1"/>
</dbReference>
<evidence type="ECO:0000259" key="11">
    <source>
        <dbReference type="PROSITE" id="PS50081"/>
    </source>
</evidence>
<dbReference type="Pfam" id="PF00018">
    <property type="entry name" value="SH3_1"/>
    <property type="match status" value="1"/>
</dbReference>
<feature type="domain" description="SH3" evidence="10">
    <location>
        <begin position="3"/>
        <end position="66"/>
    </location>
</feature>
<dbReference type="SUPFAM" id="SSF57889">
    <property type="entry name" value="Cysteine-rich domain"/>
    <property type="match status" value="2"/>
</dbReference>
<dbReference type="FunFam" id="3.30.505.10:FF:000080">
    <property type="entry name" value="Pi3K21B, isoform C"/>
    <property type="match status" value="1"/>
</dbReference>
<feature type="compositionally biased region" description="Pro residues" evidence="8">
    <location>
        <begin position="534"/>
        <end position="546"/>
    </location>
</feature>
<evidence type="ECO:0000313" key="14">
    <source>
        <dbReference type="EMBL" id="PFX28001.1"/>
    </source>
</evidence>
<feature type="region of interest" description="Disordered" evidence="8">
    <location>
        <begin position="530"/>
        <end position="554"/>
    </location>
</feature>
<dbReference type="SMART" id="SM00109">
    <property type="entry name" value="C1"/>
    <property type="match status" value="2"/>
</dbReference>
<dbReference type="Gene3D" id="3.30.505.10">
    <property type="entry name" value="SH2 domain"/>
    <property type="match status" value="2"/>
</dbReference>
<keyword evidence="4" id="KW-0862">Zinc</keyword>
<evidence type="ECO:0000256" key="1">
    <source>
        <dbReference type="ARBA" id="ARBA00022443"/>
    </source>
</evidence>
<dbReference type="EMBL" id="LSMT01000091">
    <property type="protein sequence ID" value="PFX28001.1"/>
    <property type="molecule type" value="Genomic_DNA"/>
</dbReference>
<feature type="coiled-coil region" evidence="7">
    <location>
        <begin position="678"/>
        <end position="729"/>
    </location>
</feature>
<dbReference type="PROSITE" id="PS50238">
    <property type="entry name" value="RHOGAP"/>
    <property type="match status" value="1"/>
</dbReference>
<organism evidence="14 15">
    <name type="scientific">Stylophora pistillata</name>
    <name type="common">Smooth cauliflower coral</name>
    <dbReference type="NCBI Taxonomy" id="50429"/>
    <lineage>
        <taxon>Eukaryota</taxon>
        <taxon>Metazoa</taxon>
        <taxon>Cnidaria</taxon>
        <taxon>Anthozoa</taxon>
        <taxon>Hexacorallia</taxon>
        <taxon>Scleractinia</taxon>
        <taxon>Astrocoeniina</taxon>
        <taxon>Pocilloporidae</taxon>
        <taxon>Stylophora</taxon>
    </lineage>
</organism>
<dbReference type="PROSITE" id="PS50001">
    <property type="entry name" value="SH2"/>
    <property type="match status" value="2"/>
</dbReference>
<dbReference type="SUPFAM" id="SSF48350">
    <property type="entry name" value="GTPase activation domain, GAP"/>
    <property type="match status" value="1"/>
</dbReference>
<evidence type="ECO:0000256" key="8">
    <source>
        <dbReference type="SAM" id="MobiDB-lite"/>
    </source>
</evidence>
<name>A0A2B4SDP2_STYPI</name>
<dbReference type="PANTHER" id="PTHR46075:SF5">
    <property type="entry name" value="PHOSPHATIDYLINOSITOL 3-KINASE REGULATORY SUBUNIT ALPHA"/>
    <property type="match status" value="1"/>
</dbReference>
<dbReference type="OrthoDB" id="3175255at2759"/>
<keyword evidence="3" id="KW-0479">Metal-binding</keyword>
<evidence type="ECO:0000256" key="3">
    <source>
        <dbReference type="ARBA" id="ARBA00022723"/>
    </source>
</evidence>
<dbReference type="InterPro" id="IPR032498">
    <property type="entry name" value="PI3K_P85_iSH2"/>
</dbReference>
<evidence type="ECO:0000256" key="4">
    <source>
        <dbReference type="ARBA" id="ARBA00022833"/>
    </source>
</evidence>
<reference evidence="15" key="1">
    <citation type="journal article" date="2017" name="bioRxiv">
        <title>Comparative analysis of the genomes of Stylophora pistillata and Acropora digitifera provides evidence for extensive differences between species of corals.</title>
        <authorList>
            <person name="Voolstra C.R."/>
            <person name="Li Y."/>
            <person name="Liew Y.J."/>
            <person name="Baumgarten S."/>
            <person name="Zoccola D."/>
            <person name="Flot J.-F."/>
            <person name="Tambutte S."/>
            <person name="Allemand D."/>
            <person name="Aranda M."/>
        </authorList>
    </citation>
    <scope>NUCLEOTIDE SEQUENCE [LARGE SCALE GENOMIC DNA]</scope>
</reference>
<dbReference type="InterPro" id="IPR000980">
    <property type="entry name" value="SH2"/>
</dbReference>
<dbReference type="GO" id="GO:0046872">
    <property type="term" value="F:metal ion binding"/>
    <property type="evidence" value="ECO:0007669"/>
    <property type="project" value="UniProtKB-KW"/>
</dbReference>
<dbReference type="InterPro" id="IPR001660">
    <property type="entry name" value="SAM"/>
</dbReference>
<evidence type="ECO:0000313" key="15">
    <source>
        <dbReference type="Proteomes" id="UP000225706"/>
    </source>
</evidence>
<keyword evidence="15" id="KW-1185">Reference proteome</keyword>
<dbReference type="SUPFAM" id="SSF47769">
    <property type="entry name" value="SAM/Pointed domain"/>
    <property type="match status" value="1"/>
</dbReference>
<dbReference type="SUPFAM" id="SSF50044">
    <property type="entry name" value="SH3-domain"/>
    <property type="match status" value="1"/>
</dbReference>
<dbReference type="SUPFAM" id="SSF55550">
    <property type="entry name" value="SH2 domain"/>
    <property type="match status" value="2"/>
</dbReference>
<dbReference type="PRINTS" id="PR00678">
    <property type="entry name" value="PI3KINASEP85"/>
</dbReference>
<evidence type="ECO:0000259" key="13">
    <source>
        <dbReference type="PROSITE" id="PS50238"/>
    </source>
</evidence>
<dbReference type="PROSITE" id="PS00479">
    <property type="entry name" value="ZF_DAG_PE_1"/>
    <property type="match status" value="1"/>
</dbReference>
<dbReference type="CDD" id="cd00159">
    <property type="entry name" value="RhoGAP"/>
    <property type="match status" value="1"/>
</dbReference>
<dbReference type="CDD" id="cd20830">
    <property type="entry name" value="C1_PIK3R-like_rpt2"/>
    <property type="match status" value="1"/>
</dbReference>
<dbReference type="SMART" id="SM00324">
    <property type="entry name" value="RhoGAP"/>
    <property type="match status" value="1"/>
</dbReference>
<keyword evidence="7" id="KW-0175">Coiled coil</keyword>
<dbReference type="Pfam" id="PF00130">
    <property type="entry name" value="C1_1"/>
    <property type="match status" value="2"/>
</dbReference>
<feature type="domain" description="Rho-GAP" evidence="13">
    <location>
        <begin position="338"/>
        <end position="530"/>
    </location>
</feature>
<dbReference type="InterPro" id="IPR036860">
    <property type="entry name" value="SH2_dom_sf"/>
</dbReference>
<proteinExistence type="predicted"/>
<dbReference type="PROSITE" id="PS50081">
    <property type="entry name" value="ZF_DAG_PE_2"/>
    <property type="match status" value="2"/>
</dbReference>
<feature type="compositionally biased region" description="Polar residues" evidence="8">
    <location>
        <begin position="92"/>
        <end position="110"/>
    </location>
</feature>
<evidence type="ECO:0000259" key="12">
    <source>
        <dbReference type="PROSITE" id="PS50105"/>
    </source>
</evidence>
<comment type="caution">
    <text evidence="14">The sequence shown here is derived from an EMBL/GenBank/DDBJ whole genome shotgun (WGS) entry which is preliminary data.</text>
</comment>
<evidence type="ECO:0000259" key="9">
    <source>
        <dbReference type="PROSITE" id="PS50001"/>
    </source>
</evidence>
<keyword evidence="2" id="KW-0343">GTPase activation</keyword>
<accession>A0A2B4SDP2</accession>
<evidence type="ECO:0000256" key="7">
    <source>
        <dbReference type="SAM" id="Coils"/>
    </source>
</evidence>
<keyword evidence="1 6" id="KW-0728">SH3 domain</keyword>
<feature type="domain" description="SH2" evidence="9">
    <location>
        <begin position="561"/>
        <end position="655"/>
    </location>
</feature>
<dbReference type="PRINTS" id="PR00401">
    <property type="entry name" value="SH2DOMAIN"/>
</dbReference>
<evidence type="ECO:0000259" key="10">
    <source>
        <dbReference type="PROSITE" id="PS50002"/>
    </source>
</evidence>
<dbReference type="AlphaFoldDB" id="A0A2B4SDP2"/>
<dbReference type="Pfam" id="PF00620">
    <property type="entry name" value="RhoGAP"/>
    <property type="match status" value="1"/>
</dbReference>
<dbReference type="Gene3D" id="1.10.150.50">
    <property type="entry name" value="Transcription Factor, Ets-1"/>
    <property type="match status" value="1"/>
</dbReference>
<dbReference type="Gene3D" id="3.30.60.20">
    <property type="match status" value="2"/>
</dbReference>
<dbReference type="Gene3D" id="1.10.555.10">
    <property type="entry name" value="Rho GTPase activation protein"/>
    <property type="match status" value="1"/>
</dbReference>
<dbReference type="InterPro" id="IPR008936">
    <property type="entry name" value="Rho_GTPase_activation_prot"/>
</dbReference>